<dbReference type="AlphaFoldDB" id="H2ZIF6"/>
<reference evidence="1" key="2">
    <citation type="submission" date="2025-08" db="UniProtKB">
        <authorList>
            <consortium name="Ensembl"/>
        </authorList>
    </citation>
    <scope>IDENTIFICATION</scope>
</reference>
<reference evidence="1" key="3">
    <citation type="submission" date="2025-09" db="UniProtKB">
        <authorList>
            <consortium name="Ensembl"/>
        </authorList>
    </citation>
    <scope>IDENTIFICATION</scope>
</reference>
<keyword evidence="2" id="KW-1185">Reference proteome</keyword>
<name>H2ZIF6_CIOSA</name>
<dbReference type="Proteomes" id="UP000007875">
    <property type="component" value="Unassembled WGS sequence"/>
</dbReference>
<proteinExistence type="predicted"/>
<sequence>MQSYDQNQYLPHQAPDQLRTSDAILSYLKHNKQPSSSYQDIFLQPSLQIPTTSYRLNGDAVVRESMFCPPSISRRLVQWILVISADPDTQCFGVIREGAVYAPTGWATSMFAPPFPLILCG</sequence>
<evidence type="ECO:0000313" key="1">
    <source>
        <dbReference type="Ensembl" id="ENSCSAVP00000017372.1"/>
    </source>
</evidence>
<protein>
    <submittedName>
        <fullName evidence="1">Uncharacterized protein</fullName>
    </submittedName>
</protein>
<reference evidence="2" key="1">
    <citation type="submission" date="2003-08" db="EMBL/GenBank/DDBJ databases">
        <authorList>
            <person name="Birren B."/>
            <person name="Nusbaum C."/>
            <person name="Abebe A."/>
            <person name="Abouelleil A."/>
            <person name="Adekoya E."/>
            <person name="Ait-zahra M."/>
            <person name="Allen N."/>
            <person name="Allen T."/>
            <person name="An P."/>
            <person name="Anderson M."/>
            <person name="Anderson S."/>
            <person name="Arachchi H."/>
            <person name="Armbruster J."/>
            <person name="Bachantsang P."/>
            <person name="Baldwin J."/>
            <person name="Barry A."/>
            <person name="Bayul T."/>
            <person name="Blitshsteyn B."/>
            <person name="Bloom T."/>
            <person name="Blye J."/>
            <person name="Boguslavskiy L."/>
            <person name="Borowsky M."/>
            <person name="Boukhgalter B."/>
            <person name="Brunache A."/>
            <person name="Butler J."/>
            <person name="Calixte N."/>
            <person name="Calvo S."/>
            <person name="Camarata J."/>
            <person name="Campo K."/>
            <person name="Chang J."/>
            <person name="Cheshatsang Y."/>
            <person name="Citroen M."/>
            <person name="Collymore A."/>
            <person name="Considine T."/>
            <person name="Cook A."/>
            <person name="Cooke P."/>
            <person name="Corum B."/>
            <person name="Cuomo C."/>
            <person name="David R."/>
            <person name="Dawoe T."/>
            <person name="Degray S."/>
            <person name="Dodge S."/>
            <person name="Dooley K."/>
            <person name="Dorje P."/>
            <person name="Dorjee K."/>
            <person name="Dorris L."/>
            <person name="Duffey N."/>
            <person name="Dupes A."/>
            <person name="Elkins T."/>
            <person name="Engels R."/>
            <person name="Erickson J."/>
            <person name="Farina A."/>
            <person name="Faro S."/>
            <person name="Ferreira P."/>
            <person name="Fischer H."/>
            <person name="Fitzgerald M."/>
            <person name="Foley K."/>
            <person name="Gage D."/>
            <person name="Galagan J."/>
            <person name="Gearin G."/>
            <person name="Gnerre S."/>
            <person name="Gnirke A."/>
            <person name="Goyette A."/>
            <person name="Graham J."/>
            <person name="Grandbois E."/>
            <person name="Gyaltsen K."/>
            <person name="Hafez N."/>
            <person name="Hagopian D."/>
            <person name="Hagos B."/>
            <person name="Hall J."/>
            <person name="Hatcher B."/>
            <person name="Heller A."/>
            <person name="Higgins H."/>
            <person name="Honan T."/>
            <person name="Horn A."/>
            <person name="Houde N."/>
            <person name="Hughes L."/>
            <person name="Hulme W."/>
            <person name="Husby E."/>
            <person name="Iliev I."/>
            <person name="Jaffe D."/>
            <person name="Jones C."/>
            <person name="Kamal M."/>
            <person name="Kamat A."/>
            <person name="Kamvysselis M."/>
            <person name="Karlsson E."/>
            <person name="Kells C."/>
            <person name="Kieu A."/>
            <person name="Kisner P."/>
            <person name="Kodira C."/>
            <person name="Kulbokas E."/>
            <person name="Labutti K."/>
            <person name="Lama D."/>
            <person name="Landers T."/>
            <person name="Leger J."/>
            <person name="Levine S."/>
            <person name="Lewis D."/>
            <person name="Lewis T."/>
            <person name="Lindblad-toh K."/>
            <person name="Liu X."/>
            <person name="Lokyitsang T."/>
            <person name="Lokyitsang Y."/>
            <person name="Lucien O."/>
            <person name="Lui A."/>
            <person name="Ma L.J."/>
            <person name="Mabbitt R."/>
            <person name="Macdonald J."/>
            <person name="Maclean C."/>
            <person name="Major J."/>
            <person name="Manning J."/>
            <person name="Marabella R."/>
            <person name="Maru K."/>
            <person name="Matthews C."/>
            <person name="Mauceli E."/>
            <person name="Mccarthy M."/>
            <person name="Mcdonough S."/>
            <person name="Mcghee T."/>
            <person name="Meldrim J."/>
            <person name="Meneus L."/>
            <person name="Mesirov J."/>
            <person name="Mihalev A."/>
            <person name="Mihova T."/>
            <person name="Mikkelsen T."/>
            <person name="Mlenga V."/>
            <person name="Moru K."/>
            <person name="Mozes J."/>
            <person name="Mulrain L."/>
            <person name="Munson G."/>
            <person name="Naylor J."/>
            <person name="Newes C."/>
            <person name="Nguyen C."/>
            <person name="Nguyen N."/>
            <person name="Nguyen T."/>
            <person name="Nicol R."/>
            <person name="Nielsen C."/>
            <person name="Nizzari M."/>
            <person name="Norbu C."/>
            <person name="Norbu N."/>
            <person name="O'donnell P."/>
            <person name="Okoawo O."/>
            <person name="O'leary S."/>
            <person name="Omotosho B."/>
            <person name="O'neill K."/>
            <person name="Osman S."/>
            <person name="Parker S."/>
            <person name="Perrin D."/>
            <person name="Phunkhang P."/>
            <person name="Piqani B."/>
            <person name="Purcell S."/>
            <person name="Rachupka T."/>
            <person name="Ramasamy U."/>
            <person name="Rameau R."/>
            <person name="Ray V."/>
            <person name="Raymond C."/>
            <person name="Retta R."/>
            <person name="Richardson S."/>
            <person name="Rise C."/>
            <person name="Rodriguez J."/>
            <person name="Rogers J."/>
            <person name="Rogov P."/>
            <person name="Rutman M."/>
            <person name="Schupbach R."/>
            <person name="Seaman C."/>
            <person name="Settipalli S."/>
            <person name="Sharpe T."/>
            <person name="Sheridan J."/>
            <person name="Sherpa N."/>
            <person name="Shi J."/>
            <person name="Smirnov S."/>
            <person name="Smith C."/>
            <person name="Sougnez C."/>
            <person name="Spencer B."/>
            <person name="Stalker J."/>
            <person name="Stange-thomann N."/>
            <person name="Stavropoulos S."/>
            <person name="Stetson K."/>
            <person name="Stone C."/>
            <person name="Stone S."/>
            <person name="Stubbs M."/>
            <person name="Talamas J."/>
            <person name="Tchuinga P."/>
            <person name="Tenzing P."/>
            <person name="Tesfaye S."/>
            <person name="Theodore J."/>
            <person name="Thoulutsang Y."/>
            <person name="Topham K."/>
            <person name="Towey S."/>
            <person name="Tsamla T."/>
            <person name="Tsomo N."/>
            <person name="Vallee D."/>
            <person name="Vassiliev H."/>
            <person name="Venkataraman V."/>
            <person name="Vinson J."/>
            <person name="Vo A."/>
            <person name="Wade C."/>
            <person name="Wang S."/>
            <person name="Wangchuk T."/>
            <person name="Wangdi T."/>
            <person name="Whittaker C."/>
            <person name="Wilkinson J."/>
            <person name="Wu Y."/>
            <person name="Wyman D."/>
            <person name="Yadav S."/>
            <person name="Yang S."/>
            <person name="Yang X."/>
            <person name="Yeager S."/>
            <person name="Yee E."/>
            <person name="Young G."/>
            <person name="Zainoun J."/>
            <person name="Zembeck L."/>
            <person name="Zimmer A."/>
            <person name="Zody M."/>
            <person name="Lander E."/>
        </authorList>
    </citation>
    <scope>NUCLEOTIDE SEQUENCE [LARGE SCALE GENOMIC DNA]</scope>
</reference>
<dbReference type="Ensembl" id="ENSCSAVT00000017563.1">
    <property type="protein sequence ID" value="ENSCSAVP00000017372.1"/>
    <property type="gene ID" value="ENSCSAVG00000010232.1"/>
</dbReference>
<organism evidence="1 2">
    <name type="scientific">Ciona savignyi</name>
    <name type="common">Pacific transparent sea squirt</name>
    <dbReference type="NCBI Taxonomy" id="51511"/>
    <lineage>
        <taxon>Eukaryota</taxon>
        <taxon>Metazoa</taxon>
        <taxon>Chordata</taxon>
        <taxon>Tunicata</taxon>
        <taxon>Ascidiacea</taxon>
        <taxon>Phlebobranchia</taxon>
        <taxon>Cionidae</taxon>
        <taxon>Ciona</taxon>
    </lineage>
</organism>
<dbReference type="HOGENOM" id="CLU_2037230_0_0_1"/>
<dbReference type="InParanoid" id="H2ZIF6"/>
<accession>H2ZIF6</accession>
<evidence type="ECO:0000313" key="2">
    <source>
        <dbReference type="Proteomes" id="UP000007875"/>
    </source>
</evidence>